<accession>A0ACC1I050</accession>
<dbReference type="EMBL" id="JANBPG010002864">
    <property type="protein sequence ID" value="KAJ1884384.1"/>
    <property type="molecule type" value="Genomic_DNA"/>
</dbReference>
<gene>
    <name evidence="1" type="ORF">LPJ66_010639</name>
</gene>
<name>A0ACC1I050_9FUNG</name>
<organism evidence="1 2">
    <name type="scientific">Kickxella alabastrina</name>
    <dbReference type="NCBI Taxonomy" id="61397"/>
    <lineage>
        <taxon>Eukaryota</taxon>
        <taxon>Fungi</taxon>
        <taxon>Fungi incertae sedis</taxon>
        <taxon>Zoopagomycota</taxon>
        <taxon>Kickxellomycotina</taxon>
        <taxon>Kickxellomycetes</taxon>
        <taxon>Kickxellales</taxon>
        <taxon>Kickxellaceae</taxon>
        <taxon>Kickxella</taxon>
    </lineage>
</organism>
<dbReference type="Proteomes" id="UP001150581">
    <property type="component" value="Unassembled WGS sequence"/>
</dbReference>
<sequence>MANETTNTTGTKTGILRNGLPAVVTSKNTEIIILDSDAEDSVDKTSNNSSSRKFGTSTHARETRAPDDPTHKDTEIIVLDSDSDDSENVFYSSRLQAPVQSALQTHSHTSLVNNTSVTSSSPSPPLSPLLASPTSSLLLPISKPRAPAEPMPSLPQYVLSATKTDQSRTLPLAQTDNQPASAPLFAPQQILTSEETIAEAVAVAAERLIPGLPYFTPSKMVISDTWPGCCSSSPLTKLGLSCSYLDALSSKEHSSPLMSSMISPEPSPMPRSFASPPLQQQPSDNQWTDNKHGWPIGSASPVRDLSPTHHRVARRKTTCVARKSAGLGRPKPQPTDFRLAELRKSGDSSKMTFKPKVPVRSPDKQHRGEPVMDFTAMPEWRAKTPFGYQFFYSQKPPAEEVFGSHCLSMTWCPSKKRGRLDLHMVQGNGSSMDVINNWKFQRQLSDSSKSLIVQCPIDFPARSPAECMQTPVDIFKSSEVNKVLAVANKDDQACPVVSLKLHDHGRILFACSMNNIMVIDAASYKQKATLVLLDDIDGIFDVGRDYVVANSMHGEVGVWKAGSPNYMWRYNDTRRFHNAQKDGAMNMSITALKIAPNDACVYVGDSSKGLSMIDFRLPFINRLSTPHRGIIHSIETMD</sequence>
<reference evidence="1" key="1">
    <citation type="submission" date="2022-07" db="EMBL/GenBank/DDBJ databases">
        <title>Phylogenomic reconstructions and comparative analyses of Kickxellomycotina fungi.</title>
        <authorList>
            <person name="Reynolds N.K."/>
            <person name="Stajich J.E."/>
            <person name="Barry K."/>
            <person name="Grigoriev I.V."/>
            <person name="Crous P."/>
            <person name="Smith M.E."/>
        </authorList>
    </citation>
    <scope>NUCLEOTIDE SEQUENCE</scope>
    <source>
        <strain evidence="1">Benny 63K</strain>
    </source>
</reference>
<proteinExistence type="predicted"/>
<evidence type="ECO:0000313" key="2">
    <source>
        <dbReference type="Proteomes" id="UP001150581"/>
    </source>
</evidence>
<protein>
    <submittedName>
        <fullName evidence="1">Uncharacterized protein</fullName>
    </submittedName>
</protein>
<keyword evidence="2" id="KW-1185">Reference proteome</keyword>
<comment type="caution">
    <text evidence="1">The sequence shown here is derived from an EMBL/GenBank/DDBJ whole genome shotgun (WGS) entry which is preliminary data.</text>
</comment>
<evidence type="ECO:0000313" key="1">
    <source>
        <dbReference type="EMBL" id="KAJ1884384.1"/>
    </source>
</evidence>
<feature type="non-terminal residue" evidence="1">
    <location>
        <position position="638"/>
    </location>
</feature>